<dbReference type="SUPFAM" id="SSF54001">
    <property type="entry name" value="Cysteine proteinases"/>
    <property type="match status" value="1"/>
</dbReference>
<dbReference type="InterPro" id="IPR013201">
    <property type="entry name" value="Prot_inhib_I29"/>
</dbReference>
<feature type="signal peptide" evidence="1">
    <location>
        <begin position="1"/>
        <end position="20"/>
    </location>
</feature>
<evidence type="ECO:0000313" key="3">
    <source>
        <dbReference type="EMBL" id="CAH0397844.1"/>
    </source>
</evidence>
<evidence type="ECO:0000259" key="2">
    <source>
        <dbReference type="SMART" id="SM00848"/>
    </source>
</evidence>
<keyword evidence="1" id="KW-0732">Signal</keyword>
<evidence type="ECO:0000256" key="1">
    <source>
        <dbReference type="SAM" id="SignalP"/>
    </source>
</evidence>
<keyword evidence="4" id="KW-1185">Reference proteome</keyword>
<gene>
    <name evidence="3" type="ORF">CHILSU_LOCUS936</name>
</gene>
<feature type="chain" id="PRO_5045945717" description="Cathepsin propeptide inhibitor domain-containing protein" evidence="1">
    <location>
        <begin position="21"/>
        <end position="100"/>
    </location>
</feature>
<dbReference type="InterPro" id="IPR038765">
    <property type="entry name" value="Papain-like_cys_pep_sf"/>
</dbReference>
<accession>A0ABN8AU64</accession>
<dbReference type="Proteomes" id="UP001153292">
    <property type="component" value="Chromosome 10"/>
</dbReference>
<dbReference type="EMBL" id="OU963903">
    <property type="protein sequence ID" value="CAH0397844.1"/>
    <property type="molecule type" value="Genomic_DNA"/>
</dbReference>
<name>A0ABN8AU64_CHISP</name>
<feature type="domain" description="Cathepsin propeptide inhibitor" evidence="2">
    <location>
        <begin position="34"/>
        <end position="90"/>
    </location>
</feature>
<dbReference type="Gene3D" id="1.10.287.2250">
    <property type="match status" value="1"/>
</dbReference>
<sequence>MQMLCYYTILSLVFATFVSAGDVYYDPKDAPLLFHKFIRDYGRRYRDTEELLYRYVAFTDTLAEINRLNAAHPDATFTINEFADYFEAEKKWLNGVKRMS</sequence>
<dbReference type="SMART" id="SM00848">
    <property type="entry name" value="Inhibitor_I29"/>
    <property type="match status" value="1"/>
</dbReference>
<evidence type="ECO:0000313" key="4">
    <source>
        <dbReference type="Proteomes" id="UP001153292"/>
    </source>
</evidence>
<protein>
    <recommendedName>
        <fullName evidence="2">Cathepsin propeptide inhibitor domain-containing protein</fullName>
    </recommendedName>
</protein>
<reference evidence="3" key="1">
    <citation type="submission" date="2021-12" db="EMBL/GenBank/DDBJ databases">
        <authorList>
            <person name="King R."/>
        </authorList>
    </citation>
    <scope>NUCLEOTIDE SEQUENCE</scope>
</reference>
<organism evidence="3 4">
    <name type="scientific">Chilo suppressalis</name>
    <name type="common">Asiatic rice borer moth</name>
    <dbReference type="NCBI Taxonomy" id="168631"/>
    <lineage>
        <taxon>Eukaryota</taxon>
        <taxon>Metazoa</taxon>
        <taxon>Ecdysozoa</taxon>
        <taxon>Arthropoda</taxon>
        <taxon>Hexapoda</taxon>
        <taxon>Insecta</taxon>
        <taxon>Pterygota</taxon>
        <taxon>Neoptera</taxon>
        <taxon>Endopterygota</taxon>
        <taxon>Lepidoptera</taxon>
        <taxon>Glossata</taxon>
        <taxon>Ditrysia</taxon>
        <taxon>Pyraloidea</taxon>
        <taxon>Crambidae</taxon>
        <taxon>Crambinae</taxon>
        <taxon>Chilo</taxon>
    </lineage>
</organism>
<dbReference type="Pfam" id="PF08246">
    <property type="entry name" value="Inhibitor_I29"/>
    <property type="match status" value="1"/>
</dbReference>
<proteinExistence type="predicted"/>